<dbReference type="InterPro" id="IPR036513">
    <property type="entry name" value="STAS_dom_sf"/>
</dbReference>
<dbReference type="Proteomes" id="UP000599074">
    <property type="component" value="Unassembled WGS sequence"/>
</dbReference>
<dbReference type="Pfam" id="PF14417">
    <property type="entry name" value="MEDS"/>
    <property type="match status" value="1"/>
</dbReference>
<dbReference type="InterPro" id="IPR025847">
    <property type="entry name" value="MEDS_domain"/>
</dbReference>
<reference evidence="2" key="1">
    <citation type="submission" date="2021-01" db="EMBL/GenBank/DDBJ databases">
        <title>Whole genome shotgun sequence of Planosporangium mesophilum NBRC 109066.</title>
        <authorList>
            <person name="Komaki H."/>
            <person name="Tamura T."/>
        </authorList>
    </citation>
    <scope>NUCLEOTIDE SEQUENCE</scope>
    <source>
        <strain evidence="2">NBRC 109066</strain>
    </source>
</reference>
<keyword evidence="3" id="KW-1185">Reference proteome</keyword>
<dbReference type="InterPro" id="IPR002645">
    <property type="entry name" value="STAS_dom"/>
</dbReference>
<dbReference type="SUPFAM" id="SSF52091">
    <property type="entry name" value="SpoIIaa-like"/>
    <property type="match status" value="1"/>
</dbReference>
<protein>
    <recommendedName>
        <fullName evidence="1">STAS domain-containing protein</fullName>
    </recommendedName>
</protein>
<sequence>MGNGAPRSHGPEWDGHLLLLHRSESERLSSLAAWIYRGLDRGDKVIYAELPRAAGESVLDVANGWGVYFAAAVADGRLAALPLERFYPQGGQEEIVDQALDAGFPSVRLAAESSATWATGSLSAHLDIERTVDRLCRTRAVSALCQYKYSTTERTVLHELVAMHRDRLRDSALSMAASSHGLVLDGEIDRGNADVFATVIHLASASSVGVVRLDLAALEFMDVAACRQLLYASRDFRQAGGRVVLVAPRASVDLTLRLLGVDQVAGIDLVGGQP</sequence>
<dbReference type="CDD" id="cd07043">
    <property type="entry name" value="STAS_anti-anti-sigma_factors"/>
    <property type="match status" value="1"/>
</dbReference>
<dbReference type="Pfam" id="PF01740">
    <property type="entry name" value="STAS"/>
    <property type="match status" value="1"/>
</dbReference>
<proteinExistence type="predicted"/>
<feature type="domain" description="STAS" evidence="1">
    <location>
        <begin position="182"/>
        <end position="274"/>
    </location>
</feature>
<name>A0A8J3TBT4_9ACTN</name>
<dbReference type="EMBL" id="BOON01000031">
    <property type="protein sequence ID" value="GII23798.1"/>
    <property type="molecule type" value="Genomic_DNA"/>
</dbReference>
<evidence type="ECO:0000259" key="1">
    <source>
        <dbReference type="PROSITE" id="PS50801"/>
    </source>
</evidence>
<evidence type="ECO:0000313" key="3">
    <source>
        <dbReference type="Proteomes" id="UP000599074"/>
    </source>
</evidence>
<accession>A0A8J3TBT4</accession>
<comment type="caution">
    <text evidence="2">The sequence shown here is derived from an EMBL/GenBank/DDBJ whole genome shotgun (WGS) entry which is preliminary data.</text>
</comment>
<evidence type="ECO:0000313" key="2">
    <source>
        <dbReference type="EMBL" id="GII23798.1"/>
    </source>
</evidence>
<dbReference type="AlphaFoldDB" id="A0A8J3TBT4"/>
<gene>
    <name evidence="2" type="ORF">Pme01_33950</name>
</gene>
<organism evidence="2 3">
    <name type="scientific">Planosporangium mesophilum</name>
    <dbReference type="NCBI Taxonomy" id="689768"/>
    <lineage>
        <taxon>Bacteria</taxon>
        <taxon>Bacillati</taxon>
        <taxon>Actinomycetota</taxon>
        <taxon>Actinomycetes</taxon>
        <taxon>Micromonosporales</taxon>
        <taxon>Micromonosporaceae</taxon>
        <taxon>Planosporangium</taxon>
    </lineage>
</organism>
<dbReference type="RefSeq" id="WP_168114195.1">
    <property type="nucleotide sequence ID" value="NZ_BOON01000031.1"/>
</dbReference>
<dbReference type="Gene3D" id="3.30.750.24">
    <property type="entry name" value="STAS domain"/>
    <property type="match status" value="1"/>
</dbReference>
<dbReference type="PROSITE" id="PS50801">
    <property type="entry name" value="STAS"/>
    <property type="match status" value="1"/>
</dbReference>